<feature type="compositionally biased region" description="Polar residues" evidence="1">
    <location>
        <begin position="765"/>
        <end position="780"/>
    </location>
</feature>
<feature type="region of interest" description="Disordered" evidence="1">
    <location>
        <begin position="35"/>
        <end position="56"/>
    </location>
</feature>
<feature type="region of interest" description="Disordered" evidence="1">
    <location>
        <begin position="1050"/>
        <end position="1091"/>
    </location>
</feature>
<organism evidence="3 4">
    <name type="scientific">Micromonas commoda (strain RCC299 / NOUM17 / CCMP2709)</name>
    <name type="common">Picoplanktonic green alga</name>
    <dbReference type="NCBI Taxonomy" id="296587"/>
    <lineage>
        <taxon>Eukaryota</taxon>
        <taxon>Viridiplantae</taxon>
        <taxon>Chlorophyta</taxon>
        <taxon>Mamiellophyceae</taxon>
        <taxon>Mamiellales</taxon>
        <taxon>Mamiellaceae</taxon>
        <taxon>Micromonas</taxon>
    </lineage>
</organism>
<dbReference type="GeneID" id="8240832"/>
<dbReference type="eggNOG" id="KOG2084">
    <property type="taxonomic scope" value="Eukaryota"/>
</dbReference>
<feature type="compositionally biased region" description="Low complexity" evidence="1">
    <location>
        <begin position="1051"/>
        <end position="1061"/>
    </location>
</feature>
<dbReference type="OMA" id="FALEAMC"/>
<evidence type="ECO:0000256" key="1">
    <source>
        <dbReference type="SAM" id="MobiDB-lite"/>
    </source>
</evidence>
<feature type="region of interest" description="Disordered" evidence="1">
    <location>
        <begin position="851"/>
        <end position="902"/>
    </location>
</feature>
<dbReference type="PANTHER" id="PTHR12197:SF251">
    <property type="entry name" value="EG:BACR7C10.4 PROTEIN"/>
    <property type="match status" value="1"/>
</dbReference>
<dbReference type="KEGG" id="mis:MICPUN_105137"/>
<dbReference type="InterPro" id="IPR001214">
    <property type="entry name" value="SET_dom"/>
</dbReference>
<feature type="region of interest" description="Disordered" evidence="1">
    <location>
        <begin position="99"/>
        <end position="152"/>
    </location>
</feature>
<dbReference type="Pfam" id="PF00856">
    <property type="entry name" value="SET"/>
    <property type="match status" value="1"/>
</dbReference>
<dbReference type="InterPro" id="IPR050869">
    <property type="entry name" value="H3K4_H4K5_MeTrfase"/>
</dbReference>
<reference evidence="3 4" key="1">
    <citation type="journal article" date="2009" name="Science">
        <title>Green evolution and dynamic adaptations revealed by genomes of the marine picoeukaryotes Micromonas.</title>
        <authorList>
            <person name="Worden A.Z."/>
            <person name="Lee J.H."/>
            <person name="Mock T."/>
            <person name="Rouze P."/>
            <person name="Simmons M.P."/>
            <person name="Aerts A.L."/>
            <person name="Allen A.E."/>
            <person name="Cuvelier M.L."/>
            <person name="Derelle E."/>
            <person name="Everett M.V."/>
            <person name="Foulon E."/>
            <person name="Grimwood J."/>
            <person name="Gundlach H."/>
            <person name="Henrissat B."/>
            <person name="Napoli C."/>
            <person name="McDonald S.M."/>
            <person name="Parker M.S."/>
            <person name="Rombauts S."/>
            <person name="Salamov A."/>
            <person name="Von Dassow P."/>
            <person name="Badger J.H."/>
            <person name="Coutinho P.M."/>
            <person name="Demir E."/>
            <person name="Dubchak I."/>
            <person name="Gentemann C."/>
            <person name="Eikrem W."/>
            <person name="Gready J.E."/>
            <person name="John U."/>
            <person name="Lanier W."/>
            <person name="Lindquist E.A."/>
            <person name="Lucas S."/>
            <person name="Mayer K.F."/>
            <person name="Moreau H."/>
            <person name="Not F."/>
            <person name="Otillar R."/>
            <person name="Panaud O."/>
            <person name="Pangilinan J."/>
            <person name="Paulsen I."/>
            <person name="Piegu B."/>
            <person name="Poliakov A."/>
            <person name="Robbens S."/>
            <person name="Schmutz J."/>
            <person name="Toulza E."/>
            <person name="Wyss T."/>
            <person name="Zelensky A."/>
            <person name="Zhou K."/>
            <person name="Armbrust E.V."/>
            <person name="Bhattacharya D."/>
            <person name="Goodenough U.W."/>
            <person name="Van de Peer Y."/>
            <person name="Grigoriev I.V."/>
        </authorList>
    </citation>
    <scope>NUCLEOTIDE SEQUENCE [LARGE SCALE GENOMIC DNA]</scope>
    <source>
        <strain evidence="4">RCC299 / NOUM17</strain>
    </source>
</reference>
<feature type="region of interest" description="Disordered" evidence="1">
    <location>
        <begin position="719"/>
        <end position="797"/>
    </location>
</feature>
<dbReference type="Gene3D" id="2.170.270.10">
    <property type="entry name" value="SET domain"/>
    <property type="match status" value="1"/>
</dbReference>
<dbReference type="SUPFAM" id="SSF82199">
    <property type="entry name" value="SET domain"/>
    <property type="match status" value="1"/>
</dbReference>
<gene>
    <name evidence="3" type="ORF">MICPUN_105137</name>
</gene>
<dbReference type="CDD" id="cd20071">
    <property type="entry name" value="SET_SMYD"/>
    <property type="match status" value="1"/>
</dbReference>
<name>C1DY71_MICCC</name>
<feature type="compositionally biased region" description="Basic residues" evidence="1">
    <location>
        <begin position="785"/>
        <end position="797"/>
    </location>
</feature>
<feature type="region of interest" description="Disordered" evidence="1">
    <location>
        <begin position="939"/>
        <end position="984"/>
    </location>
</feature>
<feature type="compositionally biased region" description="Pro residues" evidence="1">
    <location>
        <begin position="882"/>
        <end position="894"/>
    </location>
</feature>
<dbReference type="AlphaFoldDB" id="C1DY71"/>
<protein>
    <recommendedName>
        <fullName evidence="2">SET domain-containing protein</fullName>
    </recommendedName>
</protein>
<dbReference type="RefSeq" id="XP_002500117.1">
    <property type="nucleotide sequence ID" value="XM_002500071.1"/>
</dbReference>
<dbReference type="OrthoDB" id="5792673at2759"/>
<proteinExistence type="predicted"/>
<sequence>MTSPTSYHHTIDIALDPPLASAGEANLWVEITTGAGSDPGGLSHAAPTGGRPEASRPTLVLSRVDGDGTEQRFALPHGARAEGIRAKRRKSGYQLRVTVPVVEDPAADAPTAEEPTATKEEQAGREEEAAQEPIRPDGPSCSGSDSLDDALTSQRSRHLAALDFGPGCDACVAIGEPGDRRVVATRSIARGECVVFEAPVAAVKAGEPVASDALAAAFCGDANRRDGLLGGVNSAGGKGSPRRGGSQVEIPSMGAIIGEHAHACADDDVANGGVRCATPGLFPWGGGARNGGGGSKTRRRTTEFAGGRVPNEWLLTHQLLEARATLCANEGEGGGTPIGSMREWAGEYASKAPASDAAERRRDEEVAESLAREIGGGVTAEDVAAVHAAVCANAFALEAMCTRLNYGAGFFRAAAYVNHSCDPNCLSLRLGGNMAIFAARDVAAGEELTHSYLPSHQLLLPSAARRPLLTFDCACPRCARNVNVPASALENGASIWDTPLAAAAIEIRTVALACGGDRPHDVLDAFRREVLEAPGAREALAVCPPQAAVSLLEPVLDAHWRAALNAGGSQVRVGVDGDDHSAAQLAAPPAATAAVAARAWRDAIGAMRGDAANEGVGVAAAAEQTYAAAEVTAFMLDACGGTSDDGGSDVELEVEGSIPAVDASTARRALMYLVAAHGDSLACAQEDTLCLRAMPAASAAAEAFERLVAEAAMLRLREPGDSATLPPMQKAGSPEKAGSPAPEKAKAKKRGGNRAKAKDEKESTPETNTGSEDNTGSEGSDGSKKASKKRERVKKKCPHGRQKYLCKDCGGTGICEHGRQKAWCRDCGVNTGELAAHYSEKRKGYKRVYRLRQKEKERRASSRSPSPEDGAEAADRGEQEPAPAPAPAPAPEPEPVVASKPERAPAANIPIATPVFIMPNEIAVEAHRMGRIVSHARLDAGWDGPHGPDWSNRSPDAGDSGATSTAVHHRPDTHPAGSSDSHEHDGAADLVAQINAWTAVTNSSDDAAGSPGGGAGFASQSRTTAAGLVALLGKAEKDVAIARFIAALAKPSSPSSSPSSSEAEHDGSRKSRKRSATQKLPPPETKLFPPSSKYVSHKALGVSLCFEKGVLDCVHVYADAVDGFSGYRHELPHGLRLTHDPETGAKPDCGRTVVERLGEPTQKGGTGRQIWMTYEHLGLKVDLAAVDWEDGDAPVTGASIWVA</sequence>
<dbReference type="GO" id="GO:0005634">
    <property type="term" value="C:nucleus"/>
    <property type="evidence" value="ECO:0007669"/>
    <property type="project" value="TreeGrafter"/>
</dbReference>
<feature type="compositionally biased region" description="Low complexity" evidence="1">
    <location>
        <begin position="99"/>
        <end position="115"/>
    </location>
</feature>
<evidence type="ECO:0000259" key="2">
    <source>
        <dbReference type="PROSITE" id="PS50280"/>
    </source>
</evidence>
<dbReference type="InParanoid" id="C1DY71"/>
<evidence type="ECO:0000313" key="3">
    <source>
        <dbReference type="EMBL" id="ACO61375.1"/>
    </source>
</evidence>
<feature type="domain" description="SET" evidence="2">
    <location>
        <begin position="166"/>
        <end position="453"/>
    </location>
</feature>
<feature type="compositionally biased region" description="Basic and acidic residues" evidence="1">
    <location>
        <begin position="116"/>
        <end position="128"/>
    </location>
</feature>
<dbReference type="STRING" id="296587.C1DY71"/>
<dbReference type="Proteomes" id="UP000002009">
    <property type="component" value="Chromosome 2"/>
</dbReference>
<dbReference type="PROSITE" id="PS50280">
    <property type="entry name" value="SET"/>
    <property type="match status" value="1"/>
</dbReference>
<evidence type="ECO:0000313" key="4">
    <source>
        <dbReference type="Proteomes" id="UP000002009"/>
    </source>
</evidence>
<feature type="compositionally biased region" description="Basic residues" evidence="1">
    <location>
        <begin position="746"/>
        <end position="755"/>
    </location>
</feature>
<accession>C1DY71</accession>
<dbReference type="PANTHER" id="PTHR12197">
    <property type="entry name" value="HISTONE-LYSINE N-METHYLTRANSFERASE SMYD"/>
    <property type="match status" value="1"/>
</dbReference>
<keyword evidence="4" id="KW-1185">Reference proteome</keyword>
<dbReference type="InterPro" id="IPR046341">
    <property type="entry name" value="SET_dom_sf"/>
</dbReference>
<dbReference type="EMBL" id="CP001323">
    <property type="protein sequence ID" value="ACO61375.1"/>
    <property type="molecule type" value="Genomic_DNA"/>
</dbReference>
<dbReference type="SMART" id="SM00317">
    <property type="entry name" value="SET"/>
    <property type="match status" value="1"/>
</dbReference>